<gene>
    <name evidence="9" type="ORF">LDH80_06205</name>
</gene>
<dbReference type="RefSeq" id="WP_190107006.1">
    <property type="nucleotide sequence ID" value="NZ_BMUH01000020.1"/>
</dbReference>
<evidence type="ECO:0000256" key="5">
    <source>
        <dbReference type="ARBA" id="ARBA00023315"/>
    </source>
</evidence>
<dbReference type="CDD" id="cd07989">
    <property type="entry name" value="LPLAT_AGPAT-like"/>
    <property type="match status" value="1"/>
</dbReference>
<evidence type="ECO:0000256" key="7">
    <source>
        <dbReference type="SAM" id="Phobius"/>
    </source>
</evidence>
<reference evidence="9" key="1">
    <citation type="submission" date="2021-09" db="EMBL/GenBank/DDBJ databases">
        <title>Complete genome sequence and metabolic characterization of Streptomyces tanashiensis DSM 731 the producer of antibacterial Kalafungin and diverse secondary metabolites.</title>
        <authorList>
            <person name="Abbasi M.N."/>
            <person name="Anwar M.N."/>
            <person name="Alam K."/>
            <person name="Shoaib M."/>
            <person name="Lin Z."/>
            <person name="Hayat M."/>
            <person name="Ali M.I."/>
            <person name="Malik H.M.T."/>
            <person name="Ahmed I."/>
            <person name="Li A."/>
            <person name="Hailong Wang H."/>
            <person name="Zhang Y."/>
        </authorList>
    </citation>
    <scope>NUCLEOTIDE SEQUENCE</scope>
    <source>
        <strain evidence="9">Kala</strain>
    </source>
</reference>
<protein>
    <submittedName>
        <fullName evidence="9">1-acyl-sn-glycerol-3-phosphate acyltransferase</fullName>
    </submittedName>
</protein>
<keyword evidence="2" id="KW-0444">Lipid biosynthesis</keyword>
<keyword evidence="3" id="KW-0808">Transferase</keyword>
<keyword evidence="5 9" id="KW-0012">Acyltransferase</keyword>
<dbReference type="EMBL" id="CP084204">
    <property type="protein sequence ID" value="UZX20324.1"/>
    <property type="molecule type" value="Genomic_DNA"/>
</dbReference>
<dbReference type="SMART" id="SM00563">
    <property type="entry name" value="PlsC"/>
    <property type="match status" value="1"/>
</dbReference>
<sequence length="329" mass="34307">MNGSTALPPWLPTAPCTPGRCAAHPETGRDDPAERAGAVLAAARLTAGIGAVLVGVLLAPAAGLLPAAARLALVRSWVRAVVRAFGVRVRYEGAADAVTGPLLVVANHVSWLDIPLVAAVLPGRMVAKTEVRRWPVLGTLAALGGTLFIDRDRLRALPATVRAMSGVLADGGRVVVFPEGSTWCGRARGRFRPAAFQAALDSGSAVLPVRIDYRPTGAAAYVGDDPLGASLWRVVTARRMVASIRILDPISSVQYPDRRALAAAAERAVARPTVARPTVPEPTVPEPTVLRPTAPQPTVAKDSANLSSLSVHQRVSSRPTAASSFRTPA</sequence>
<keyword evidence="7" id="KW-1133">Transmembrane helix</keyword>
<evidence type="ECO:0000256" key="6">
    <source>
        <dbReference type="SAM" id="MobiDB-lite"/>
    </source>
</evidence>
<comment type="pathway">
    <text evidence="1">Lipid metabolism.</text>
</comment>
<evidence type="ECO:0000313" key="10">
    <source>
        <dbReference type="Proteomes" id="UP001164506"/>
    </source>
</evidence>
<feature type="region of interest" description="Disordered" evidence="6">
    <location>
        <begin position="271"/>
        <end position="329"/>
    </location>
</feature>
<organism evidence="9 10">
    <name type="scientific">Streptomyces tanashiensis</name>
    <dbReference type="NCBI Taxonomy" id="67367"/>
    <lineage>
        <taxon>Bacteria</taxon>
        <taxon>Bacillati</taxon>
        <taxon>Actinomycetota</taxon>
        <taxon>Actinomycetes</taxon>
        <taxon>Kitasatosporales</taxon>
        <taxon>Streptomycetaceae</taxon>
        <taxon>Streptomyces</taxon>
    </lineage>
</organism>
<keyword evidence="10" id="KW-1185">Reference proteome</keyword>
<keyword evidence="4" id="KW-0443">Lipid metabolism</keyword>
<dbReference type="PANTHER" id="PTHR10434:SF64">
    <property type="entry name" value="1-ACYL-SN-GLYCEROL-3-PHOSPHATE ACYLTRANSFERASE-RELATED"/>
    <property type="match status" value="1"/>
</dbReference>
<evidence type="ECO:0000256" key="1">
    <source>
        <dbReference type="ARBA" id="ARBA00005189"/>
    </source>
</evidence>
<dbReference type="Pfam" id="PF01553">
    <property type="entry name" value="Acyltransferase"/>
    <property type="match status" value="1"/>
</dbReference>
<evidence type="ECO:0000256" key="4">
    <source>
        <dbReference type="ARBA" id="ARBA00023098"/>
    </source>
</evidence>
<keyword evidence="7" id="KW-0472">Membrane</keyword>
<proteinExistence type="predicted"/>
<accession>A0ABY6QUZ9</accession>
<dbReference type="PANTHER" id="PTHR10434">
    <property type="entry name" value="1-ACYL-SN-GLYCEROL-3-PHOSPHATE ACYLTRANSFERASE"/>
    <property type="match status" value="1"/>
</dbReference>
<keyword evidence="7" id="KW-0812">Transmembrane</keyword>
<feature type="compositionally biased region" description="Polar residues" evidence="6">
    <location>
        <begin position="304"/>
        <end position="329"/>
    </location>
</feature>
<name>A0ABY6QUZ9_9ACTN</name>
<feature type="domain" description="Phospholipid/glycerol acyltransferase" evidence="8">
    <location>
        <begin position="102"/>
        <end position="214"/>
    </location>
</feature>
<dbReference type="GeneID" id="95599018"/>
<feature type="transmembrane region" description="Helical" evidence="7">
    <location>
        <begin position="49"/>
        <end position="73"/>
    </location>
</feature>
<evidence type="ECO:0000259" key="8">
    <source>
        <dbReference type="SMART" id="SM00563"/>
    </source>
</evidence>
<evidence type="ECO:0000256" key="3">
    <source>
        <dbReference type="ARBA" id="ARBA00022679"/>
    </source>
</evidence>
<dbReference type="GO" id="GO:0016746">
    <property type="term" value="F:acyltransferase activity"/>
    <property type="evidence" value="ECO:0007669"/>
    <property type="project" value="UniProtKB-KW"/>
</dbReference>
<evidence type="ECO:0000256" key="2">
    <source>
        <dbReference type="ARBA" id="ARBA00022516"/>
    </source>
</evidence>
<dbReference type="Proteomes" id="UP001164506">
    <property type="component" value="Chromosome"/>
</dbReference>
<dbReference type="InterPro" id="IPR002123">
    <property type="entry name" value="Plipid/glycerol_acylTrfase"/>
</dbReference>
<dbReference type="SUPFAM" id="SSF69593">
    <property type="entry name" value="Glycerol-3-phosphate (1)-acyltransferase"/>
    <property type="match status" value="1"/>
</dbReference>
<evidence type="ECO:0000313" key="9">
    <source>
        <dbReference type="EMBL" id="UZX20324.1"/>
    </source>
</evidence>